<dbReference type="Gene3D" id="1.20.1530.20">
    <property type="match status" value="1"/>
</dbReference>
<dbReference type="PANTHER" id="PTHR10361:SF28">
    <property type="entry name" value="P3 PROTEIN-RELATED"/>
    <property type="match status" value="1"/>
</dbReference>
<dbReference type="Pfam" id="PF01758">
    <property type="entry name" value="SBF"/>
    <property type="match status" value="1"/>
</dbReference>
<feature type="transmembrane region" description="Helical" evidence="5">
    <location>
        <begin position="242"/>
        <end position="261"/>
    </location>
</feature>
<dbReference type="PANTHER" id="PTHR10361">
    <property type="entry name" value="SODIUM-BILE ACID COTRANSPORTER"/>
    <property type="match status" value="1"/>
</dbReference>
<protein>
    <submittedName>
        <fullName evidence="6">Bile acid:sodium symporter</fullName>
    </submittedName>
</protein>
<proteinExistence type="predicted"/>
<feature type="transmembrane region" description="Helical" evidence="5">
    <location>
        <begin position="12"/>
        <end position="30"/>
    </location>
</feature>
<keyword evidence="7" id="KW-1185">Reference proteome</keyword>
<keyword evidence="2 5" id="KW-0812">Transmembrane</keyword>
<dbReference type="Proteomes" id="UP001626537">
    <property type="component" value="Chromosome"/>
</dbReference>
<evidence type="ECO:0000313" key="7">
    <source>
        <dbReference type="Proteomes" id="UP001626537"/>
    </source>
</evidence>
<feature type="transmembrane region" description="Helical" evidence="5">
    <location>
        <begin position="42"/>
        <end position="65"/>
    </location>
</feature>
<dbReference type="RefSeq" id="WP_407349295.1">
    <property type="nucleotide sequence ID" value="NZ_CP136864.1"/>
</dbReference>
<evidence type="ECO:0000256" key="2">
    <source>
        <dbReference type="ARBA" id="ARBA00022692"/>
    </source>
</evidence>
<gene>
    <name evidence="6" type="ORF">R0135_05700</name>
</gene>
<feature type="transmembrane region" description="Helical" evidence="5">
    <location>
        <begin position="143"/>
        <end position="161"/>
    </location>
</feature>
<accession>A0ABZ0I7C3</accession>
<sequence>MGELYLKYEYWVAVFQLVMAMLGMGATLTPRHFRDVIMEPRAVSIGVAVQLLLVPLIAYLCIWGFGMVGGVAVGIALIAAIPGGTTSNIFTHFARGNTPLSITMTALTTFACLLTTPLILGVLITEYMPEDFVMPRQRVMVEIALTLLLPLVSGMLFLRVFPRSATAFSQWCVRSSLLGIAAIVVGSSMSGRLDVEAFGLFNLSAVFVFVLALVFASMLACKLLGLSSVDATAIDMEVVVRNINLGVLIKASLFPAVVGQADPLGDFVLFSLLVYGGVQMLVAAAFIVWRRPKHV</sequence>
<feature type="transmembrane region" description="Helical" evidence="5">
    <location>
        <begin position="197"/>
        <end position="221"/>
    </location>
</feature>
<evidence type="ECO:0000256" key="1">
    <source>
        <dbReference type="ARBA" id="ARBA00004141"/>
    </source>
</evidence>
<feature type="transmembrane region" description="Helical" evidence="5">
    <location>
        <begin position="267"/>
        <end position="289"/>
    </location>
</feature>
<dbReference type="EMBL" id="CP136864">
    <property type="protein sequence ID" value="WOJ94658.1"/>
    <property type="molecule type" value="Genomic_DNA"/>
</dbReference>
<organism evidence="6 7">
    <name type="scientific">Congregibacter variabilis</name>
    <dbReference type="NCBI Taxonomy" id="3081200"/>
    <lineage>
        <taxon>Bacteria</taxon>
        <taxon>Pseudomonadati</taxon>
        <taxon>Pseudomonadota</taxon>
        <taxon>Gammaproteobacteria</taxon>
        <taxon>Cellvibrionales</taxon>
        <taxon>Halieaceae</taxon>
        <taxon>Congregibacter</taxon>
    </lineage>
</organism>
<feature type="transmembrane region" description="Helical" evidence="5">
    <location>
        <begin position="71"/>
        <end position="90"/>
    </location>
</feature>
<evidence type="ECO:0000256" key="3">
    <source>
        <dbReference type="ARBA" id="ARBA00022989"/>
    </source>
</evidence>
<evidence type="ECO:0000256" key="5">
    <source>
        <dbReference type="SAM" id="Phobius"/>
    </source>
</evidence>
<name>A0ABZ0I7C3_9GAMM</name>
<feature type="transmembrane region" description="Helical" evidence="5">
    <location>
        <begin position="102"/>
        <end position="123"/>
    </location>
</feature>
<feature type="transmembrane region" description="Helical" evidence="5">
    <location>
        <begin position="173"/>
        <end position="191"/>
    </location>
</feature>
<keyword evidence="3 5" id="KW-1133">Transmembrane helix</keyword>
<dbReference type="InterPro" id="IPR002657">
    <property type="entry name" value="BilAc:Na_symport/Acr3"/>
</dbReference>
<evidence type="ECO:0000256" key="4">
    <source>
        <dbReference type="ARBA" id="ARBA00023136"/>
    </source>
</evidence>
<keyword evidence="4 5" id="KW-0472">Membrane</keyword>
<evidence type="ECO:0000313" key="6">
    <source>
        <dbReference type="EMBL" id="WOJ94658.1"/>
    </source>
</evidence>
<comment type="subcellular location">
    <subcellularLocation>
        <location evidence="1">Membrane</location>
        <topology evidence="1">Multi-pass membrane protein</topology>
    </subcellularLocation>
</comment>
<dbReference type="InterPro" id="IPR004710">
    <property type="entry name" value="Bilac:Na_transpt"/>
</dbReference>
<reference evidence="6 7" key="1">
    <citation type="submission" date="2023-10" db="EMBL/GenBank/DDBJ databases">
        <title>Two novel species belonging to the OM43/NOR5 clade.</title>
        <authorList>
            <person name="Park M."/>
        </authorList>
    </citation>
    <scope>NUCLEOTIDE SEQUENCE [LARGE SCALE GENOMIC DNA]</scope>
    <source>
        <strain evidence="6 7">IMCC43200</strain>
    </source>
</reference>
<dbReference type="InterPro" id="IPR038770">
    <property type="entry name" value="Na+/solute_symporter_sf"/>
</dbReference>